<feature type="compositionally biased region" description="Basic and acidic residues" evidence="1">
    <location>
        <begin position="86"/>
        <end position="100"/>
    </location>
</feature>
<dbReference type="RefSeq" id="WP_106646686.1">
    <property type="nucleotide sequence ID" value="NZ_BMGO01000001.1"/>
</dbReference>
<dbReference type="EMBL" id="CP025120">
    <property type="protein sequence ID" value="AUD78835.1"/>
    <property type="molecule type" value="Genomic_DNA"/>
</dbReference>
<dbReference type="OrthoDB" id="5298481at2"/>
<keyword evidence="2" id="KW-0472">Membrane</keyword>
<evidence type="ECO:0000313" key="3">
    <source>
        <dbReference type="EMBL" id="AUD78835.1"/>
    </source>
</evidence>
<keyword evidence="4" id="KW-1185">Reference proteome</keyword>
<evidence type="ECO:0000256" key="1">
    <source>
        <dbReference type="SAM" id="MobiDB-lite"/>
    </source>
</evidence>
<evidence type="ECO:0008006" key="5">
    <source>
        <dbReference type="Google" id="ProtNLM"/>
    </source>
</evidence>
<dbReference type="InterPro" id="IPR021682">
    <property type="entry name" value="DUF2933"/>
</dbReference>
<protein>
    <recommendedName>
        <fullName evidence="5">DUF2933 domain-containing protein</fullName>
    </recommendedName>
</protein>
<dbReference type="AlphaFoldDB" id="A0A2K9A4R3"/>
<dbReference type="KEGG" id="kpd:CW740_06040"/>
<dbReference type="Proteomes" id="UP000232693">
    <property type="component" value="Chromosome"/>
</dbReference>
<keyword evidence="2" id="KW-0812">Transmembrane</keyword>
<sequence>MATQKSSFWLTPKGLAALGLIGAATYFLLIEHRQHVWQFLPFLILLACPFMHFFMHGGHGVNRGHGGHGGDHQHEGESDQDAYQRGLEDGRRESENRHHH</sequence>
<dbReference type="Pfam" id="PF11666">
    <property type="entry name" value="DUF2933"/>
    <property type="match status" value="1"/>
</dbReference>
<reference evidence="3 4" key="1">
    <citation type="submission" date="2017-12" db="EMBL/GenBank/DDBJ databases">
        <title>Kangiella profundi FT102 completed genome.</title>
        <authorList>
            <person name="Xu J."/>
            <person name="Wang J."/>
            <person name="Lu Y."/>
        </authorList>
    </citation>
    <scope>NUCLEOTIDE SEQUENCE [LARGE SCALE GENOMIC DNA]</scope>
    <source>
        <strain evidence="3 4">FT102</strain>
    </source>
</reference>
<evidence type="ECO:0000256" key="2">
    <source>
        <dbReference type="SAM" id="Phobius"/>
    </source>
</evidence>
<evidence type="ECO:0000313" key="4">
    <source>
        <dbReference type="Proteomes" id="UP000232693"/>
    </source>
</evidence>
<organism evidence="3 4">
    <name type="scientific">Kangiella profundi</name>
    <dbReference type="NCBI Taxonomy" id="1561924"/>
    <lineage>
        <taxon>Bacteria</taxon>
        <taxon>Pseudomonadati</taxon>
        <taxon>Pseudomonadota</taxon>
        <taxon>Gammaproteobacteria</taxon>
        <taxon>Kangiellales</taxon>
        <taxon>Kangiellaceae</taxon>
        <taxon>Kangiella</taxon>
    </lineage>
</organism>
<feature type="region of interest" description="Disordered" evidence="1">
    <location>
        <begin position="62"/>
        <end position="100"/>
    </location>
</feature>
<feature type="transmembrane region" description="Helical" evidence="2">
    <location>
        <begin position="36"/>
        <end position="55"/>
    </location>
</feature>
<keyword evidence="2" id="KW-1133">Transmembrane helix</keyword>
<gene>
    <name evidence="3" type="ORF">CW740_06040</name>
</gene>
<feature type="compositionally biased region" description="Basic and acidic residues" evidence="1">
    <location>
        <begin position="68"/>
        <end position="77"/>
    </location>
</feature>
<proteinExistence type="predicted"/>
<dbReference type="PROSITE" id="PS50007">
    <property type="entry name" value="PIPLC_X_DOMAIN"/>
    <property type="match status" value="1"/>
</dbReference>
<feature type="transmembrane region" description="Helical" evidence="2">
    <location>
        <begin position="12"/>
        <end position="30"/>
    </location>
</feature>
<name>A0A2K9A4R3_9GAMM</name>
<accession>A0A2K9A4R3</accession>